<evidence type="ECO:0000256" key="1">
    <source>
        <dbReference type="ARBA" id="ARBA00009913"/>
    </source>
</evidence>
<reference evidence="8 9" key="1">
    <citation type="submission" date="2016-10" db="EMBL/GenBank/DDBJ databases">
        <title>Complete Genome Sequence of the Nonylphenol-Degrading Bacterium Sphingobium cloacae JCM 10874T.</title>
        <authorList>
            <person name="Ootsuka M."/>
            <person name="Nishizawa T."/>
            <person name="Ohta H."/>
        </authorList>
    </citation>
    <scope>NUCLEOTIDE SEQUENCE [LARGE SCALE GENOMIC DNA]</scope>
    <source>
        <strain evidence="8 9">JCM 10874</strain>
        <plasmid evidence="9">psclo_6 dna</plasmid>
    </source>
</reference>
<evidence type="ECO:0000256" key="2">
    <source>
        <dbReference type="ARBA" id="ARBA00022908"/>
    </source>
</evidence>
<organism evidence="8 9">
    <name type="scientific">Sphingobium cloacae</name>
    <dbReference type="NCBI Taxonomy" id="120107"/>
    <lineage>
        <taxon>Bacteria</taxon>
        <taxon>Pseudomonadati</taxon>
        <taxon>Pseudomonadota</taxon>
        <taxon>Alphaproteobacteria</taxon>
        <taxon>Sphingomonadales</taxon>
        <taxon>Sphingomonadaceae</taxon>
        <taxon>Sphingobium</taxon>
    </lineage>
</organism>
<dbReference type="EMBL" id="AP017660">
    <property type="protein sequence ID" value="BAV66953.1"/>
    <property type="molecule type" value="Genomic_DNA"/>
</dbReference>
<dbReference type="PROSITE" id="PS00398">
    <property type="entry name" value="RECOMBINASES_2"/>
    <property type="match status" value="1"/>
</dbReference>
<keyword evidence="9" id="KW-1185">Reference proteome</keyword>
<dbReference type="InterPro" id="IPR009057">
    <property type="entry name" value="Homeodomain-like_sf"/>
</dbReference>
<dbReference type="PANTHER" id="PTHR30461">
    <property type="entry name" value="DNA-INVERTASE FROM LAMBDOID PROPHAGE"/>
    <property type="match status" value="1"/>
</dbReference>
<keyword evidence="2" id="KW-0229">DNA integration</keyword>
<dbReference type="PROSITE" id="PS51736">
    <property type="entry name" value="RECOMBINASES_3"/>
    <property type="match status" value="1"/>
</dbReference>
<dbReference type="InterPro" id="IPR050639">
    <property type="entry name" value="SSR_resolvase"/>
</dbReference>
<evidence type="ECO:0000259" key="7">
    <source>
        <dbReference type="PROSITE" id="PS51736"/>
    </source>
</evidence>
<keyword evidence="5" id="KW-0233">DNA recombination</keyword>
<feature type="active site" description="O-(5'-phospho-DNA)-serine intermediate" evidence="6">
    <location>
        <position position="9"/>
    </location>
</feature>
<evidence type="ECO:0000313" key="8">
    <source>
        <dbReference type="EMBL" id="BAV66953.1"/>
    </source>
</evidence>
<dbReference type="Gene3D" id="3.40.50.1390">
    <property type="entry name" value="Resolvase, N-terminal catalytic domain"/>
    <property type="match status" value="1"/>
</dbReference>
<feature type="domain" description="Resolvase/invertase-type recombinase catalytic" evidence="7">
    <location>
        <begin position="1"/>
        <end position="141"/>
    </location>
</feature>
<dbReference type="PANTHER" id="PTHR30461:SF2">
    <property type="entry name" value="SERINE RECOMBINASE PINE-RELATED"/>
    <property type="match status" value="1"/>
</dbReference>
<name>A0A1E1F8V3_9SPHN</name>
<protein>
    <submittedName>
        <fullName evidence="8">Resolvase</fullName>
    </submittedName>
</protein>
<dbReference type="GO" id="GO:0015074">
    <property type="term" value="P:DNA integration"/>
    <property type="evidence" value="ECO:0007669"/>
    <property type="project" value="UniProtKB-KW"/>
</dbReference>
<dbReference type="Pfam" id="PF00239">
    <property type="entry name" value="Resolvase"/>
    <property type="match status" value="1"/>
</dbReference>
<geneLocation type="plasmid" evidence="9">
    <name>psclo_6 dna</name>
</geneLocation>
<evidence type="ECO:0000313" key="9">
    <source>
        <dbReference type="Proteomes" id="UP000218272"/>
    </source>
</evidence>
<evidence type="ECO:0000256" key="5">
    <source>
        <dbReference type="ARBA" id="ARBA00023172"/>
    </source>
</evidence>
<proteinExistence type="inferred from homology"/>
<dbReference type="InterPro" id="IPR036162">
    <property type="entry name" value="Resolvase-like_N_sf"/>
</dbReference>
<evidence type="ECO:0000256" key="3">
    <source>
        <dbReference type="ARBA" id="ARBA00023100"/>
    </source>
</evidence>
<dbReference type="SUPFAM" id="SSF46689">
    <property type="entry name" value="Homeodomain-like"/>
    <property type="match status" value="1"/>
</dbReference>
<dbReference type="KEGG" id="sclo:SCLO_6000040"/>
<accession>A0A1E1F8V3</accession>
<evidence type="ECO:0000256" key="4">
    <source>
        <dbReference type="ARBA" id="ARBA00023125"/>
    </source>
</evidence>
<keyword evidence="8" id="KW-0614">Plasmid</keyword>
<gene>
    <name evidence="8" type="ORF">SCLO_6000040</name>
</gene>
<dbReference type="CDD" id="cd03768">
    <property type="entry name" value="SR_ResInv"/>
    <property type="match status" value="1"/>
</dbReference>
<keyword evidence="4" id="KW-0238">DNA-binding</keyword>
<dbReference type="InterPro" id="IPR006118">
    <property type="entry name" value="Recombinase_CS"/>
</dbReference>
<dbReference type="InterPro" id="IPR006119">
    <property type="entry name" value="Resolv_N"/>
</dbReference>
<dbReference type="GO" id="GO:0003677">
    <property type="term" value="F:DNA binding"/>
    <property type="evidence" value="ECO:0007669"/>
    <property type="project" value="UniProtKB-KW"/>
</dbReference>
<dbReference type="SUPFAM" id="SSF53041">
    <property type="entry name" value="Resolvase-like"/>
    <property type="match status" value="1"/>
</dbReference>
<comment type="similarity">
    <text evidence="1">Belongs to the site-specific recombinase resolvase family.</text>
</comment>
<dbReference type="SMART" id="SM00857">
    <property type="entry name" value="Resolvase"/>
    <property type="match status" value="1"/>
</dbReference>
<sequence length="236" mass="25725">MLIGYARVSKADGSQSLDLQHDALRAAGVEPGNIYDDRASGSRDDRPGLAACLKSLRDGDVLIVWKLDRLGRTLTHLVSTVQNLSDRGIGLRVLTGKGAQIDTTTPSGRMVFGIFATLAEFERDMIRERTMAGLAAARARGRKGGRKFALSKAQVRLAQAAMAQRDTSVSDLCKELGIERVTLYRYVGPNGELRDYGQRVLAAKTAQSARSCDFGHVEEQRLNMAIYQARSCPPIS</sequence>
<dbReference type="Proteomes" id="UP000218272">
    <property type="component" value="Plasmid pSCLO_6"/>
</dbReference>
<dbReference type="AlphaFoldDB" id="A0A1E1F8V3"/>
<dbReference type="GO" id="GO:0000150">
    <property type="term" value="F:DNA strand exchange activity"/>
    <property type="evidence" value="ECO:0007669"/>
    <property type="project" value="UniProtKB-KW"/>
</dbReference>
<keyword evidence="3" id="KW-0230">DNA invertase</keyword>
<evidence type="ECO:0000256" key="6">
    <source>
        <dbReference type="PIRSR" id="PIRSR606118-50"/>
    </source>
</evidence>
<dbReference type="FunFam" id="3.40.50.1390:FF:000001">
    <property type="entry name" value="DNA recombinase"/>
    <property type="match status" value="1"/>
</dbReference>